<feature type="signal peptide" evidence="1">
    <location>
        <begin position="1"/>
        <end position="18"/>
    </location>
</feature>
<evidence type="ECO:0000256" key="1">
    <source>
        <dbReference type="SAM" id="SignalP"/>
    </source>
</evidence>
<comment type="caution">
    <text evidence="2">The sequence shown here is derived from an EMBL/GenBank/DDBJ whole genome shotgun (WGS) entry which is preliminary data.</text>
</comment>
<dbReference type="AlphaFoldDB" id="A0A166RLC5"/>
<dbReference type="STRING" id="1081109.A0A166RLC5"/>
<sequence>MTAPFLLAATLAARVVVATSIDLFMFGNPAPYSASVVGADAAATTVHVGCDSVESCSLPLAGAFVTQGPSTWEMNKVAMWNDLELMTDRVTCRLNPEEYLATCYYEVSAQTRTQGEMKEHVGYSSMVHPVRITAGAEKLEALEARGFATAASLTARATLPTVAAAPTCEPHLMARESSAAARRLGHLYFGIAAMVGSALLIW</sequence>
<gene>
    <name evidence="2" type="ORF">AAL_01827</name>
</gene>
<dbReference type="EMBL" id="AZGY01000002">
    <property type="protein sequence ID" value="OAA32495.1"/>
    <property type="molecule type" value="Genomic_DNA"/>
</dbReference>
<dbReference type="Proteomes" id="UP000078544">
    <property type="component" value="Unassembled WGS sequence"/>
</dbReference>
<accession>A0A166RLC5</accession>
<keyword evidence="3" id="KW-1185">Reference proteome</keyword>
<evidence type="ECO:0000313" key="2">
    <source>
        <dbReference type="EMBL" id="OAA32495.1"/>
    </source>
</evidence>
<evidence type="ECO:0000313" key="3">
    <source>
        <dbReference type="Proteomes" id="UP000078544"/>
    </source>
</evidence>
<organism evidence="2 3">
    <name type="scientific">Moelleriella libera RCEF 2490</name>
    <dbReference type="NCBI Taxonomy" id="1081109"/>
    <lineage>
        <taxon>Eukaryota</taxon>
        <taxon>Fungi</taxon>
        <taxon>Dikarya</taxon>
        <taxon>Ascomycota</taxon>
        <taxon>Pezizomycotina</taxon>
        <taxon>Sordariomycetes</taxon>
        <taxon>Hypocreomycetidae</taxon>
        <taxon>Hypocreales</taxon>
        <taxon>Clavicipitaceae</taxon>
        <taxon>Moelleriella</taxon>
    </lineage>
</organism>
<proteinExistence type="predicted"/>
<dbReference type="OrthoDB" id="4991875at2759"/>
<feature type="chain" id="PRO_5007879168" evidence="1">
    <location>
        <begin position="19"/>
        <end position="202"/>
    </location>
</feature>
<keyword evidence="1" id="KW-0732">Signal</keyword>
<reference evidence="2 3" key="1">
    <citation type="journal article" date="2016" name="Genome Biol. Evol.">
        <title>Divergent and convergent evolution of fungal pathogenicity.</title>
        <authorList>
            <person name="Shang Y."/>
            <person name="Xiao G."/>
            <person name="Zheng P."/>
            <person name="Cen K."/>
            <person name="Zhan S."/>
            <person name="Wang C."/>
        </authorList>
    </citation>
    <scope>NUCLEOTIDE SEQUENCE [LARGE SCALE GENOMIC DNA]</scope>
    <source>
        <strain evidence="2 3">RCEF 2490</strain>
    </source>
</reference>
<protein>
    <submittedName>
        <fullName evidence="2">Uncharacterized protein</fullName>
    </submittedName>
</protein>
<name>A0A166RLC5_9HYPO</name>